<comment type="similarity">
    <text evidence="2">Belongs to the MreD family.</text>
</comment>
<dbReference type="GO" id="GO:0008360">
    <property type="term" value="P:regulation of cell shape"/>
    <property type="evidence" value="ECO:0007669"/>
    <property type="project" value="UniProtKB-KW"/>
</dbReference>
<accession>A0A2V3W0L4</accession>
<dbReference type="EMBL" id="QJJQ01000007">
    <property type="protein sequence ID" value="PXW86618.1"/>
    <property type="molecule type" value="Genomic_DNA"/>
</dbReference>
<comment type="caution">
    <text evidence="9">The sequence shown here is derived from an EMBL/GenBank/DDBJ whole genome shotgun (WGS) entry which is preliminary data.</text>
</comment>
<keyword evidence="3" id="KW-1003">Cell membrane</keyword>
<proteinExistence type="inferred from homology"/>
<evidence type="ECO:0000256" key="4">
    <source>
        <dbReference type="ARBA" id="ARBA00022692"/>
    </source>
</evidence>
<feature type="transmembrane region" description="Helical" evidence="8">
    <location>
        <begin position="103"/>
        <end position="131"/>
    </location>
</feature>
<evidence type="ECO:0000313" key="10">
    <source>
        <dbReference type="Proteomes" id="UP000247978"/>
    </source>
</evidence>
<evidence type="ECO:0000256" key="8">
    <source>
        <dbReference type="SAM" id="Phobius"/>
    </source>
</evidence>
<evidence type="ECO:0000256" key="1">
    <source>
        <dbReference type="ARBA" id="ARBA00004651"/>
    </source>
</evidence>
<evidence type="ECO:0000256" key="2">
    <source>
        <dbReference type="ARBA" id="ARBA00007776"/>
    </source>
</evidence>
<dbReference type="Proteomes" id="UP000247978">
    <property type="component" value="Unassembled WGS sequence"/>
</dbReference>
<evidence type="ECO:0000256" key="7">
    <source>
        <dbReference type="ARBA" id="ARBA00023136"/>
    </source>
</evidence>
<evidence type="ECO:0000313" key="9">
    <source>
        <dbReference type="EMBL" id="PXW86618.1"/>
    </source>
</evidence>
<dbReference type="GO" id="GO:0005886">
    <property type="term" value="C:plasma membrane"/>
    <property type="evidence" value="ECO:0007669"/>
    <property type="project" value="UniProtKB-SubCell"/>
</dbReference>
<comment type="subcellular location">
    <subcellularLocation>
        <location evidence="1">Cell membrane</location>
        <topology evidence="1">Multi-pass membrane protein</topology>
    </subcellularLocation>
</comment>
<dbReference type="Pfam" id="PF04093">
    <property type="entry name" value="MreD"/>
    <property type="match status" value="1"/>
</dbReference>
<evidence type="ECO:0000256" key="3">
    <source>
        <dbReference type="ARBA" id="ARBA00022475"/>
    </source>
</evidence>
<evidence type="ECO:0000256" key="6">
    <source>
        <dbReference type="ARBA" id="ARBA00022989"/>
    </source>
</evidence>
<dbReference type="AlphaFoldDB" id="A0A2V3W0L4"/>
<keyword evidence="4 8" id="KW-0812">Transmembrane</keyword>
<protein>
    <submittedName>
        <fullName evidence="9">Rod shape-determining protein MreD</fullName>
    </submittedName>
</protein>
<feature type="transmembrane region" description="Helical" evidence="8">
    <location>
        <begin position="58"/>
        <end position="83"/>
    </location>
</feature>
<dbReference type="NCBIfam" id="TIGR03426">
    <property type="entry name" value="shape_MreD"/>
    <property type="match status" value="1"/>
</dbReference>
<keyword evidence="6 8" id="KW-1133">Transmembrane helix</keyword>
<dbReference type="OrthoDB" id="1653857at2"/>
<feature type="transmembrane region" description="Helical" evidence="8">
    <location>
        <begin position="143"/>
        <end position="161"/>
    </location>
</feature>
<evidence type="ECO:0000256" key="5">
    <source>
        <dbReference type="ARBA" id="ARBA00022960"/>
    </source>
</evidence>
<keyword evidence="10" id="KW-1185">Reference proteome</keyword>
<dbReference type="RefSeq" id="WP_110395519.1">
    <property type="nucleotide sequence ID" value="NZ_JADIJL010000006.1"/>
</dbReference>
<sequence length="175" mass="20083">MKRIIFPFILFFLLVCEGIALDLLPSSLTSSEILIIPHWVLIFLILMAMFYDTNETFYAIIYGVIFGLLIDVVYTGVLGVYMFAYPFTLYIVHILKRLLQTNLSMTIIITIVSIFVTELLLLLIFSIVGVVEISKAHFFVHRLLPTILANILFLIPIYLLSTKKLMKWSSEQLGK</sequence>
<dbReference type="InterPro" id="IPR007227">
    <property type="entry name" value="Cell_shape_determining_MreD"/>
</dbReference>
<feature type="transmembrane region" description="Helical" evidence="8">
    <location>
        <begin position="34"/>
        <end position="51"/>
    </location>
</feature>
<keyword evidence="7 8" id="KW-0472">Membrane</keyword>
<keyword evidence="5" id="KW-0133">Cell shape</keyword>
<gene>
    <name evidence="9" type="ORF">DFR56_107139</name>
</gene>
<organism evidence="9 10">
    <name type="scientific">Pseudogracilibacillus auburnensis</name>
    <dbReference type="NCBI Taxonomy" id="1494959"/>
    <lineage>
        <taxon>Bacteria</taxon>
        <taxon>Bacillati</taxon>
        <taxon>Bacillota</taxon>
        <taxon>Bacilli</taxon>
        <taxon>Bacillales</taxon>
        <taxon>Bacillaceae</taxon>
        <taxon>Pseudogracilibacillus</taxon>
    </lineage>
</organism>
<reference evidence="9 10" key="1">
    <citation type="submission" date="2018-05" db="EMBL/GenBank/DDBJ databases">
        <title>Genomic Encyclopedia of Type Strains, Phase IV (KMG-IV): sequencing the most valuable type-strain genomes for metagenomic binning, comparative biology and taxonomic classification.</title>
        <authorList>
            <person name="Goeker M."/>
        </authorList>
    </citation>
    <scope>NUCLEOTIDE SEQUENCE [LARGE SCALE GENOMIC DNA]</scope>
    <source>
        <strain evidence="9 10">DSM 28556</strain>
    </source>
</reference>
<name>A0A2V3W0L4_9BACI</name>